<reference evidence="3 4" key="1">
    <citation type="journal article" date="2014" name="PLoS ONE">
        <title>Global Analysis of Gene Expression Profiles in Physic Nut (Jatropha curcas L.) Seedlings Exposed to Salt Stress.</title>
        <authorList>
            <person name="Zhang L."/>
            <person name="Zhang C."/>
            <person name="Wu P."/>
            <person name="Chen Y."/>
            <person name="Li M."/>
            <person name="Jiang H."/>
            <person name="Wu G."/>
        </authorList>
    </citation>
    <scope>NUCLEOTIDE SEQUENCE [LARGE SCALE GENOMIC DNA]</scope>
    <source>
        <strain evidence="4">cv. GZQX0401</strain>
        <tissue evidence="3">Young leaves</tissue>
    </source>
</reference>
<evidence type="ECO:0000259" key="2">
    <source>
        <dbReference type="Pfam" id="PF00098"/>
    </source>
</evidence>
<dbReference type="GO" id="GO:0003676">
    <property type="term" value="F:nucleic acid binding"/>
    <property type="evidence" value="ECO:0007669"/>
    <property type="project" value="InterPro"/>
</dbReference>
<feature type="compositionally biased region" description="Polar residues" evidence="1">
    <location>
        <begin position="87"/>
        <end position="96"/>
    </location>
</feature>
<dbReference type="OrthoDB" id="1305494at2759"/>
<feature type="compositionally biased region" description="Basic and acidic residues" evidence="1">
    <location>
        <begin position="55"/>
        <end position="67"/>
    </location>
</feature>
<dbReference type="Gene3D" id="4.10.60.10">
    <property type="entry name" value="Zinc finger, CCHC-type"/>
    <property type="match status" value="1"/>
</dbReference>
<feature type="domain" description="CCHC-type" evidence="2">
    <location>
        <begin position="65"/>
        <end position="78"/>
    </location>
</feature>
<dbReference type="Proteomes" id="UP000027138">
    <property type="component" value="Unassembled WGS sequence"/>
</dbReference>
<feature type="compositionally biased region" description="Gly residues" evidence="1">
    <location>
        <begin position="99"/>
        <end position="115"/>
    </location>
</feature>
<protein>
    <recommendedName>
        <fullName evidence="2">CCHC-type domain-containing protein</fullName>
    </recommendedName>
</protein>
<feature type="region of interest" description="Disordered" evidence="1">
    <location>
        <begin position="25"/>
        <end position="171"/>
    </location>
</feature>
<dbReference type="EMBL" id="KK914334">
    <property type="protein sequence ID" value="KDP40374.1"/>
    <property type="molecule type" value="Genomic_DNA"/>
</dbReference>
<dbReference type="InterPro" id="IPR001878">
    <property type="entry name" value="Znf_CCHC"/>
</dbReference>
<feature type="compositionally biased region" description="Polar residues" evidence="1">
    <location>
        <begin position="34"/>
        <end position="49"/>
    </location>
</feature>
<evidence type="ECO:0000256" key="1">
    <source>
        <dbReference type="SAM" id="MobiDB-lite"/>
    </source>
</evidence>
<evidence type="ECO:0000313" key="3">
    <source>
        <dbReference type="EMBL" id="KDP40374.1"/>
    </source>
</evidence>
<dbReference type="Pfam" id="PF00098">
    <property type="entry name" value="zf-CCHC"/>
    <property type="match status" value="1"/>
</dbReference>
<name>A0A067L8D7_JATCU</name>
<evidence type="ECO:0000313" key="4">
    <source>
        <dbReference type="Proteomes" id="UP000027138"/>
    </source>
</evidence>
<feature type="compositionally biased region" description="Basic and acidic residues" evidence="1">
    <location>
        <begin position="75"/>
        <end position="86"/>
    </location>
</feature>
<dbReference type="STRING" id="180498.A0A067L8D7"/>
<dbReference type="PANTHER" id="PTHR48035:SF2">
    <property type="entry name" value="RNA-BINDING REGION RNP-1 DOMAIN-CONTAINING PROTEIN"/>
    <property type="match status" value="1"/>
</dbReference>
<dbReference type="GO" id="GO:0008270">
    <property type="term" value="F:zinc ion binding"/>
    <property type="evidence" value="ECO:0007669"/>
    <property type="project" value="InterPro"/>
</dbReference>
<organism evidence="3 4">
    <name type="scientific">Jatropha curcas</name>
    <name type="common">Barbados nut</name>
    <dbReference type="NCBI Taxonomy" id="180498"/>
    <lineage>
        <taxon>Eukaryota</taxon>
        <taxon>Viridiplantae</taxon>
        <taxon>Streptophyta</taxon>
        <taxon>Embryophyta</taxon>
        <taxon>Tracheophyta</taxon>
        <taxon>Spermatophyta</taxon>
        <taxon>Magnoliopsida</taxon>
        <taxon>eudicotyledons</taxon>
        <taxon>Gunneridae</taxon>
        <taxon>Pentapetalae</taxon>
        <taxon>rosids</taxon>
        <taxon>fabids</taxon>
        <taxon>Malpighiales</taxon>
        <taxon>Euphorbiaceae</taxon>
        <taxon>Crotonoideae</taxon>
        <taxon>Jatropheae</taxon>
        <taxon>Jatropha</taxon>
    </lineage>
</organism>
<dbReference type="InterPro" id="IPR036875">
    <property type="entry name" value="Znf_CCHC_sf"/>
</dbReference>
<keyword evidence="4" id="KW-1185">Reference proteome</keyword>
<dbReference type="AlphaFoldDB" id="A0A067L8D7"/>
<accession>A0A067L8D7</accession>
<gene>
    <name evidence="3" type="ORF">JCGZ_02372</name>
</gene>
<sequence length="171" mass="18201">MYKVALKDDEKALFTKKRGFRNVARVDGGKERSNQQGWRKQKWRPSQQGRARPGQRKDNWRESDRCYKCNQRGHFAREYRSRREEGNTASASQSPSGTAGYGNQGYGYGNYGGNDGSYVNPAGYGAVGGRSGGTPNSNAAGAGGGLQGTGSGYMGSGYGDANGNSGYGNAG</sequence>
<dbReference type="PANTHER" id="PTHR48035">
    <property type="entry name" value="HETEROGENEOUS NUCLEAR RIBONUCLEOPROTEIN 1"/>
    <property type="match status" value="1"/>
</dbReference>
<dbReference type="SUPFAM" id="SSF57756">
    <property type="entry name" value="Retrovirus zinc finger-like domains"/>
    <property type="match status" value="1"/>
</dbReference>
<dbReference type="InterPro" id="IPR053260">
    <property type="entry name" value="hnRNP"/>
</dbReference>
<proteinExistence type="predicted"/>
<feature type="compositionally biased region" description="Gly residues" evidence="1">
    <location>
        <begin position="141"/>
        <end position="171"/>
    </location>
</feature>